<evidence type="ECO:0000313" key="4">
    <source>
        <dbReference type="Proteomes" id="UP001500889"/>
    </source>
</evidence>
<keyword evidence="1" id="KW-0808">Transferase</keyword>
<evidence type="ECO:0000259" key="2">
    <source>
        <dbReference type="Pfam" id="PF17101"/>
    </source>
</evidence>
<evidence type="ECO:0000256" key="1">
    <source>
        <dbReference type="ARBA" id="ARBA00022679"/>
    </source>
</evidence>
<proteinExistence type="predicted"/>
<evidence type="ECO:0000313" key="3">
    <source>
        <dbReference type="EMBL" id="BFG05783.1"/>
    </source>
</evidence>
<dbReference type="Pfam" id="PF17101">
    <property type="entry name" value="Stealth_CR1"/>
    <property type="match status" value="1"/>
</dbReference>
<dbReference type="GO" id="GO:0016256">
    <property type="term" value="P:N-glycan processing to lysosome"/>
    <property type="evidence" value="ECO:0007669"/>
    <property type="project" value="TreeGrafter"/>
</dbReference>
<dbReference type="InterPro" id="IPR047141">
    <property type="entry name" value="Stealth"/>
</dbReference>
<reference evidence="3 4" key="1">
    <citation type="submission" date="2024-02" db="EMBL/GenBank/DDBJ databases">
        <title>A chromosome-level genome assembly of Drosophila madeirensis, a fruit fly species endemic to Madeira island.</title>
        <authorList>
            <person name="Tomihara K."/>
            <person name="Llopart A."/>
            <person name="Yamamoto D."/>
        </authorList>
    </citation>
    <scope>NUCLEOTIDE SEQUENCE [LARGE SCALE GENOMIC DNA]</scope>
    <source>
        <strain evidence="3 4">RF1</strain>
    </source>
</reference>
<feature type="domain" description="Stealth protein CR1 conserved region 1" evidence="2">
    <location>
        <begin position="65"/>
        <end position="92"/>
    </location>
</feature>
<organism evidence="3 4">
    <name type="scientific">Drosophila madeirensis</name>
    <name type="common">Fruit fly</name>
    <dbReference type="NCBI Taxonomy" id="30013"/>
    <lineage>
        <taxon>Eukaryota</taxon>
        <taxon>Metazoa</taxon>
        <taxon>Ecdysozoa</taxon>
        <taxon>Arthropoda</taxon>
        <taxon>Hexapoda</taxon>
        <taxon>Insecta</taxon>
        <taxon>Pterygota</taxon>
        <taxon>Neoptera</taxon>
        <taxon>Endopterygota</taxon>
        <taxon>Diptera</taxon>
        <taxon>Brachycera</taxon>
        <taxon>Muscomorpha</taxon>
        <taxon>Ephydroidea</taxon>
        <taxon>Drosophilidae</taxon>
        <taxon>Drosophila</taxon>
        <taxon>Sophophora</taxon>
    </lineage>
</organism>
<dbReference type="PANTHER" id="PTHR24045:SF0">
    <property type="entry name" value="N-ACETYLGLUCOSAMINE-1-PHOSPHOTRANSFERASE SUBUNITS ALPHA_BETA"/>
    <property type="match status" value="1"/>
</dbReference>
<keyword evidence="4" id="KW-1185">Reference proteome</keyword>
<dbReference type="GO" id="GO:0003976">
    <property type="term" value="F:UDP-N-acetylglucosamine-lysosomal-enzyme N-acetylglucosaminephosphotransferase activity"/>
    <property type="evidence" value="ECO:0007669"/>
    <property type="project" value="TreeGrafter"/>
</dbReference>
<name>A0AAU9GAU8_DROMD</name>
<protein>
    <submittedName>
        <fullName evidence="3">N-acetylglucosamine-1-phosphotransferase subunits alpha/beta</fullName>
    </submittedName>
</protein>
<gene>
    <name evidence="3" type="ORF">DMAD_04441</name>
</gene>
<dbReference type="EMBL" id="AP029267">
    <property type="protein sequence ID" value="BFG05783.1"/>
    <property type="molecule type" value="Genomic_DNA"/>
</dbReference>
<dbReference type="PANTHER" id="PTHR24045">
    <property type="match status" value="1"/>
</dbReference>
<accession>A0AAU9GAU8</accession>
<dbReference type="InterPro" id="IPR031358">
    <property type="entry name" value="Stealth_CR1"/>
</dbReference>
<sequence>MRLRRRSWQRKMRRAIEQLRMQSRRKLSHLLSVLGGLCLLLWLAGSLMSASEDIEISDSSTPCTPIDVVYTWVNGSDPNFIEAIKQYDPNYDPSRFDDKNELRYSLRSLEKHASWIRFTLR</sequence>
<dbReference type="GO" id="GO:0046835">
    <property type="term" value="P:carbohydrate phosphorylation"/>
    <property type="evidence" value="ECO:0007669"/>
    <property type="project" value="TreeGrafter"/>
</dbReference>
<dbReference type="AlphaFoldDB" id="A0AAU9GAU8"/>
<dbReference type="GO" id="GO:0005794">
    <property type="term" value="C:Golgi apparatus"/>
    <property type="evidence" value="ECO:0007669"/>
    <property type="project" value="TreeGrafter"/>
</dbReference>
<dbReference type="Proteomes" id="UP001500889">
    <property type="component" value="Chromosome E"/>
</dbReference>